<comment type="caution">
    <text evidence="2">The sequence shown here is derived from an EMBL/GenBank/DDBJ whole genome shotgun (WGS) entry which is preliminary data.</text>
</comment>
<organism evidence="2 3">
    <name type="scientific">Kineococcus radiotolerans</name>
    <dbReference type="NCBI Taxonomy" id="131568"/>
    <lineage>
        <taxon>Bacteria</taxon>
        <taxon>Bacillati</taxon>
        <taxon>Actinomycetota</taxon>
        <taxon>Actinomycetes</taxon>
        <taxon>Kineosporiales</taxon>
        <taxon>Kineosporiaceae</taxon>
        <taxon>Kineococcus</taxon>
    </lineage>
</organism>
<gene>
    <name evidence="2" type="ORF">FHR75_000547</name>
</gene>
<dbReference type="SMART" id="SM00881">
    <property type="entry name" value="CoA_binding"/>
    <property type="match status" value="1"/>
</dbReference>
<dbReference type="PROSITE" id="PS51186">
    <property type="entry name" value="GNAT"/>
    <property type="match status" value="1"/>
</dbReference>
<dbReference type="RefSeq" id="WP_183390299.1">
    <property type="nucleotide sequence ID" value="NZ_JACHVY010000001.1"/>
</dbReference>
<evidence type="ECO:0000313" key="2">
    <source>
        <dbReference type="EMBL" id="MBB2899759.1"/>
    </source>
</evidence>
<dbReference type="AlphaFoldDB" id="A0A7W4TIX5"/>
<dbReference type="SUPFAM" id="SSF51735">
    <property type="entry name" value="NAD(P)-binding Rossmann-fold domains"/>
    <property type="match status" value="1"/>
</dbReference>
<dbReference type="Gene3D" id="3.40.630.30">
    <property type="match status" value="1"/>
</dbReference>
<dbReference type="InterPro" id="IPR000182">
    <property type="entry name" value="GNAT_dom"/>
</dbReference>
<dbReference type="EMBL" id="JACHVY010000001">
    <property type="protein sequence ID" value="MBB2899759.1"/>
    <property type="molecule type" value="Genomic_DNA"/>
</dbReference>
<evidence type="ECO:0000313" key="3">
    <source>
        <dbReference type="Proteomes" id="UP000533269"/>
    </source>
</evidence>
<dbReference type="SUPFAM" id="SSF56059">
    <property type="entry name" value="Glutathione synthetase ATP-binding domain-like"/>
    <property type="match status" value="1"/>
</dbReference>
<dbReference type="Pfam" id="PF00583">
    <property type="entry name" value="Acetyltransf_1"/>
    <property type="match status" value="1"/>
</dbReference>
<protein>
    <submittedName>
        <fullName evidence="2">Acyl-CoA synthetase (NDP forming)/L-amino acid N-acyltransferase YncA</fullName>
    </submittedName>
</protein>
<dbReference type="Pfam" id="PF13549">
    <property type="entry name" value="ATP-grasp_5"/>
    <property type="match status" value="1"/>
</dbReference>
<dbReference type="SUPFAM" id="SSF55729">
    <property type="entry name" value="Acyl-CoA N-acyltransferases (Nat)"/>
    <property type="match status" value="1"/>
</dbReference>
<dbReference type="SUPFAM" id="SSF52210">
    <property type="entry name" value="Succinyl-CoA synthetase domains"/>
    <property type="match status" value="2"/>
</dbReference>
<dbReference type="GO" id="GO:0005524">
    <property type="term" value="F:ATP binding"/>
    <property type="evidence" value="ECO:0007669"/>
    <property type="project" value="InterPro"/>
</dbReference>
<dbReference type="Gene3D" id="3.40.50.261">
    <property type="entry name" value="Succinyl-CoA synthetase domains"/>
    <property type="match status" value="2"/>
</dbReference>
<keyword evidence="2" id="KW-0012">Acyltransferase</keyword>
<dbReference type="InterPro" id="IPR036291">
    <property type="entry name" value="NAD(P)-bd_dom_sf"/>
</dbReference>
<dbReference type="Gene3D" id="3.30.470.20">
    <property type="entry name" value="ATP-grasp fold, B domain"/>
    <property type="match status" value="1"/>
</dbReference>
<dbReference type="InterPro" id="IPR003781">
    <property type="entry name" value="CoA-bd"/>
</dbReference>
<dbReference type="InterPro" id="IPR016102">
    <property type="entry name" value="Succinyl-CoA_synth-like"/>
</dbReference>
<dbReference type="Gene3D" id="3.30.1490.20">
    <property type="entry name" value="ATP-grasp fold, A domain"/>
    <property type="match status" value="1"/>
</dbReference>
<accession>A0A7W4TIX5</accession>
<dbReference type="CDD" id="cd04301">
    <property type="entry name" value="NAT_SF"/>
    <property type="match status" value="1"/>
</dbReference>
<dbReference type="PANTHER" id="PTHR42793:SF1">
    <property type="entry name" value="PEPTIDYL-LYSINE N-ACETYLTRANSFERASE PATZ"/>
    <property type="match status" value="1"/>
</dbReference>
<feature type="domain" description="N-acetyltransferase" evidence="1">
    <location>
        <begin position="24"/>
        <end position="179"/>
    </location>
</feature>
<dbReference type="InterPro" id="IPR013815">
    <property type="entry name" value="ATP_grasp_subdomain_1"/>
</dbReference>
<keyword evidence="2" id="KW-0808">Transferase</keyword>
<dbReference type="Pfam" id="PF13380">
    <property type="entry name" value="CoA_binding_2"/>
    <property type="match status" value="1"/>
</dbReference>
<reference evidence="2 3" key="1">
    <citation type="submission" date="2020-08" db="EMBL/GenBank/DDBJ databases">
        <title>The Agave Microbiome: Exploring the role of microbial communities in plant adaptations to desert environments.</title>
        <authorList>
            <person name="Partida-Martinez L.P."/>
        </authorList>
    </citation>
    <scope>NUCLEOTIDE SEQUENCE [LARGE SCALE GENOMIC DNA]</scope>
    <source>
        <strain evidence="2 3">AS2.23</strain>
    </source>
</reference>
<dbReference type="GO" id="GO:0016747">
    <property type="term" value="F:acyltransferase activity, transferring groups other than amino-acyl groups"/>
    <property type="evidence" value="ECO:0007669"/>
    <property type="project" value="InterPro"/>
</dbReference>
<proteinExistence type="predicted"/>
<name>A0A7W4TIX5_KINRA</name>
<dbReference type="Proteomes" id="UP000533269">
    <property type="component" value="Unassembled WGS sequence"/>
</dbReference>
<dbReference type="InterPro" id="IPR032875">
    <property type="entry name" value="Succ_CoA_lig_flav_dom"/>
</dbReference>
<evidence type="ECO:0000259" key="1">
    <source>
        <dbReference type="PROSITE" id="PS51186"/>
    </source>
</evidence>
<reference evidence="2 3" key="2">
    <citation type="submission" date="2020-08" db="EMBL/GenBank/DDBJ databases">
        <authorList>
            <person name="Partida-Martinez L."/>
            <person name="Huntemann M."/>
            <person name="Clum A."/>
            <person name="Wang J."/>
            <person name="Palaniappan K."/>
            <person name="Ritter S."/>
            <person name="Chen I.-M."/>
            <person name="Stamatis D."/>
            <person name="Reddy T."/>
            <person name="O'Malley R."/>
            <person name="Daum C."/>
            <person name="Shapiro N."/>
            <person name="Ivanova N."/>
            <person name="Kyrpides N."/>
            <person name="Woyke T."/>
        </authorList>
    </citation>
    <scope>NUCLEOTIDE SEQUENCE [LARGE SCALE GENOMIC DNA]</scope>
    <source>
        <strain evidence="2 3">AS2.23</strain>
    </source>
</reference>
<dbReference type="Gene3D" id="3.40.50.720">
    <property type="entry name" value="NAD(P)-binding Rossmann-like Domain"/>
    <property type="match status" value="1"/>
</dbReference>
<dbReference type="InterPro" id="IPR016181">
    <property type="entry name" value="Acyl_CoA_acyltransferase"/>
</dbReference>
<dbReference type="PANTHER" id="PTHR42793">
    <property type="entry name" value="COA BINDING DOMAIN CONTAINING PROTEIN"/>
    <property type="match status" value="1"/>
</dbReference>
<sequence length="899" mass="93991">MPLPPVGYPTRWEADVALRDGGTAHVRPIRPDDADLVAAFHVRQSEESRYFRFFAPLPRLSRRDLARFTQVDHVDRVALVATIGEDIVGIARFDAAPVRPGRPRSAEVAFNISDAHQGRGLGSVLLEHLVAAARERGIRRFTADVLPTNAKMIGVFREAGFEVRQGYSDGVLEVSFDIDPTERSLDVMRAREQRAEARSVAALLTPSSVVVVGARRTPGTVGHRLLADLVAGDFAGAVHAVNAAGAGEELLGIPLLASVRDLPDRVDLAVVAVAPASVIDVVNDCAAVGVRGIVVVSSGFAETGPEGAELQRELVRIARANGMRVIGPNSFGVVNTDPAVRLNASLAEEVPRPGRFGLFSQSGALAVTVLSSAQRRGLGLSTFVSAGNRADVSGNDLMQFWHDDEATSAVGLYLESVGNPRKFSRVARGLARRKPVIVVKSGASGFGVPPGHAVRRSRVPFEVVDSMLRQAGVIRVENVHQLFDVAQVVVEQPLPAGSRIAVVGNSDALGTLAADACVSWGLQVVHGPTAVHPEAGVAEFTAALRAAFADPAVDAVVASWVPPTATVDAAVAAAVARTAAEGGKTCVTCFLGTRSVSASPGGLEGAVTGSAEVAPGSTVPSFPTPEDAVRALAAVVRYADWRRKDPGHPLAPEGVDLVAARAVVERALAAHPGGTALGGRERTELLEAVGVRLLPRAEVGGVEEAVAAAERLGWPVALKTVGEELSGRQDLRGVRLNLSTPEALREAVGEMREVFGAGATTLAVQPMAPLGVPCLVRSTEDPLFGPVLSFGVEGDPLDLMGDVGYRIPPLTDVDVADLVRSVKASPKLFGHRGAPVLDVPALEDVVARVAVVADALPEIAELKLSPVLVGERGAVVLDAVVRVAAPQGRADPDRRTLPL</sequence>
<dbReference type="Pfam" id="PF13607">
    <property type="entry name" value="Succ_CoA_lig"/>
    <property type="match status" value="1"/>
</dbReference>